<dbReference type="PANTHER" id="PTHR24107">
    <property type="entry name" value="YNEIN REGULATORY COMPLEX SUBUNIT 5"/>
    <property type="match status" value="1"/>
</dbReference>
<organism evidence="4 5">
    <name type="scientific">Acrasis kona</name>
    <dbReference type="NCBI Taxonomy" id="1008807"/>
    <lineage>
        <taxon>Eukaryota</taxon>
        <taxon>Discoba</taxon>
        <taxon>Heterolobosea</taxon>
        <taxon>Tetramitia</taxon>
        <taxon>Eutetramitia</taxon>
        <taxon>Acrasidae</taxon>
        <taxon>Acrasis</taxon>
    </lineage>
</organism>
<dbReference type="Gene3D" id="3.80.10.10">
    <property type="entry name" value="Ribonuclease Inhibitor"/>
    <property type="match status" value="1"/>
</dbReference>
<dbReference type="InterPro" id="IPR052410">
    <property type="entry name" value="DRC5"/>
</dbReference>
<evidence type="ECO:0000256" key="1">
    <source>
        <dbReference type="ARBA" id="ARBA00004245"/>
    </source>
</evidence>
<evidence type="ECO:0000313" key="4">
    <source>
        <dbReference type="EMBL" id="KAL0490256.1"/>
    </source>
</evidence>
<evidence type="ECO:0000256" key="2">
    <source>
        <dbReference type="ARBA" id="ARBA00022490"/>
    </source>
</evidence>
<accession>A0AAW2ZKC4</accession>
<evidence type="ECO:0000256" key="3">
    <source>
        <dbReference type="ARBA" id="ARBA00023212"/>
    </source>
</evidence>
<dbReference type="PANTHER" id="PTHR24107:SF2">
    <property type="entry name" value="NLR FAMILY CARD DOMAIN CONTAINING 3"/>
    <property type="match status" value="1"/>
</dbReference>
<comment type="subcellular location">
    <subcellularLocation>
        <location evidence="1">Cytoplasm</location>
        <location evidence="1">Cytoskeleton</location>
    </subcellularLocation>
</comment>
<keyword evidence="3" id="KW-0206">Cytoskeleton</keyword>
<protein>
    <submittedName>
        <fullName evidence="4">Lrrc74b</fullName>
    </submittedName>
</protein>
<gene>
    <name evidence="4" type="ORF">AKO1_006615</name>
</gene>
<dbReference type="InterPro" id="IPR032675">
    <property type="entry name" value="LRR_dom_sf"/>
</dbReference>
<dbReference type="GO" id="GO:0005856">
    <property type="term" value="C:cytoskeleton"/>
    <property type="evidence" value="ECO:0007669"/>
    <property type="project" value="UniProtKB-SubCell"/>
</dbReference>
<keyword evidence="5" id="KW-1185">Reference proteome</keyword>
<dbReference type="AlphaFoldDB" id="A0AAW2ZKC4"/>
<keyword evidence="2" id="KW-0963">Cytoplasm</keyword>
<evidence type="ECO:0000313" key="5">
    <source>
        <dbReference type="Proteomes" id="UP001431209"/>
    </source>
</evidence>
<name>A0AAW2ZKC4_9EUKA</name>
<dbReference type="SUPFAM" id="SSF52047">
    <property type="entry name" value="RNI-like"/>
    <property type="match status" value="1"/>
</dbReference>
<dbReference type="EMBL" id="JAOPGA020001656">
    <property type="protein sequence ID" value="KAL0490256.1"/>
    <property type="molecule type" value="Genomic_DNA"/>
</dbReference>
<dbReference type="SMART" id="SM00368">
    <property type="entry name" value="LRR_RI"/>
    <property type="match status" value="2"/>
</dbReference>
<reference evidence="4 5" key="1">
    <citation type="submission" date="2024-03" db="EMBL/GenBank/DDBJ databases">
        <title>The Acrasis kona genome and developmental transcriptomes reveal deep origins of eukaryotic multicellular pathways.</title>
        <authorList>
            <person name="Sheikh S."/>
            <person name="Fu C.-J."/>
            <person name="Brown M.W."/>
            <person name="Baldauf S.L."/>
        </authorList>
    </citation>
    <scope>NUCLEOTIDE SEQUENCE [LARGE SCALE GENOMIC DNA]</scope>
    <source>
        <strain evidence="4 5">ATCC MYA-3509</strain>
    </source>
</reference>
<comment type="caution">
    <text evidence="4">The sequence shown here is derived from an EMBL/GenBank/DDBJ whole genome shotgun (WGS) entry which is preliminary data.</text>
</comment>
<sequence length="166" mass="19150">MGLDEDDWDGKSLKAYYRRHCRVNKISPNSAILNILPDESEVEYQPKVFDFRNNYISEKGMIPLVRIIRYSPNLEVIILKNNGLRNQSVQLLANVLKNNDTVEHIDLSNNMISDGAGEYLEELLAYNTNIRVINLSATRISDRIQNRIQRKLLRLQKLDSTRSSSS</sequence>
<dbReference type="Proteomes" id="UP001431209">
    <property type="component" value="Unassembled WGS sequence"/>
</dbReference>
<proteinExistence type="predicted"/>